<evidence type="ECO:0000313" key="2">
    <source>
        <dbReference type="Proteomes" id="UP000324832"/>
    </source>
</evidence>
<dbReference type="EMBL" id="FZQP02001337">
    <property type="protein sequence ID" value="VVC92556.1"/>
    <property type="molecule type" value="Genomic_DNA"/>
</dbReference>
<evidence type="ECO:0000313" key="1">
    <source>
        <dbReference type="EMBL" id="VVC92556.1"/>
    </source>
</evidence>
<reference evidence="1 2" key="1">
    <citation type="submission" date="2017-07" db="EMBL/GenBank/DDBJ databases">
        <authorList>
            <person name="Talla V."/>
            <person name="Backstrom N."/>
        </authorList>
    </citation>
    <scope>NUCLEOTIDE SEQUENCE [LARGE SCALE GENOMIC DNA]</scope>
</reference>
<dbReference type="Proteomes" id="UP000324832">
    <property type="component" value="Unassembled WGS sequence"/>
</dbReference>
<sequence>MGLCLSFDCGDCDVCCNPCCLALSACCLVPCLCPNACGQQQQHPPQTVIVQQPPVFEATPLQEDIPPQEATHRQAADTPATPNIDKRILFKDGL</sequence>
<gene>
    <name evidence="1" type="ORF">LSINAPIS_LOCUS4973</name>
</gene>
<proteinExistence type="predicted"/>
<name>A0A5E4Q5P3_9NEOP</name>
<organism evidence="1 2">
    <name type="scientific">Leptidea sinapis</name>
    <dbReference type="NCBI Taxonomy" id="189913"/>
    <lineage>
        <taxon>Eukaryota</taxon>
        <taxon>Metazoa</taxon>
        <taxon>Ecdysozoa</taxon>
        <taxon>Arthropoda</taxon>
        <taxon>Hexapoda</taxon>
        <taxon>Insecta</taxon>
        <taxon>Pterygota</taxon>
        <taxon>Neoptera</taxon>
        <taxon>Endopterygota</taxon>
        <taxon>Lepidoptera</taxon>
        <taxon>Glossata</taxon>
        <taxon>Ditrysia</taxon>
        <taxon>Papilionoidea</taxon>
        <taxon>Pieridae</taxon>
        <taxon>Dismorphiinae</taxon>
        <taxon>Leptidea</taxon>
    </lineage>
</organism>
<keyword evidence="2" id="KW-1185">Reference proteome</keyword>
<accession>A0A5E4Q5P3</accession>
<protein>
    <submittedName>
        <fullName evidence="1">Uncharacterized protein</fullName>
    </submittedName>
</protein>
<dbReference type="AlphaFoldDB" id="A0A5E4Q5P3"/>